<reference evidence="1" key="4">
    <citation type="journal article" date="2016" name="Sci. Rep.">
        <title>Genomic epidemiology and global diversity of the emerging bacterial pathogen Elizabethkingia anophelis.</title>
        <authorList>
            <person name="Breurec S."/>
            <person name="Criscuolo A."/>
            <person name="Diancourt L."/>
            <person name="Rendueles O."/>
            <person name="Vandenbogaert M."/>
            <person name="Passet V."/>
            <person name="Caro V."/>
            <person name="Rocha E.P."/>
            <person name="Touchon M."/>
            <person name="Brisse S."/>
        </authorList>
    </citation>
    <scope>NUCLEOTIDE SEQUENCE</scope>
</reference>
<reference evidence="1" key="6">
    <citation type="journal article" date="2017" name="Nat. Commun.">
        <title>Evolutionary dynamics and genomic features of the Elizabethkingia anophelis 2015 to 2016 Wisconsin outbreak strain.</title>
        <authorList>
            <person name="Perrin A."/>
            <person name="Larsonneur E."/>
            <person name="Nicholson A.C."/>
            <person name="Edwards D.J."/>
            <person name="Gundlach K.M."/>
            <person name="Whitney A.M."/>
            <person name="Gulvik C.A."/>
            <person name="Bell M.E."/>
            <person name="Rendueles O."/>
            <person name="Cury J."/>
            <person name="Hugon P."/>
            <person name="Clermont D."/>
            <person name="Enouf V."/>
            <person name="Loparev V."/>
            <person name="Juieng P."/>
            <person name="Monson T."/>
            <person name="Warshauer D."/>
            <person name="Elbadawi L.I."/>
            <person name="Walters M.S."/>
            <person name="Crist M.B."/>
            <person name="Noble-Wang J."/>
            <person name="Borlaug G."/>
            <person name="Rocha E.P.C."/>
            <person name="Criscuolo A."/>
            <person name="Touchon M."/>
            <person name="Davis J.P."/>
            <person name="Holt K.E."/>
            <person name="McQuiston J.R."/>
            <person name="Brisse S."/>
        </authorList>
    </citation>
    <scope>NUCLEOTIDE SEQUENCE</scope>
</reference>
<reference evidence="1" key="8">
    <citation type="journal article" date="2018" name="J. ISSAAS">
        <title>In Silico Identification of Three Types of Integrative and Conjugative Elements (ICEs) in Elizabethkingia anophelis Strains Isolated from Around the World.</title>
        <authorList>
            <person name="Xu J."/>
            <person name="Pei D."/>
            <person name="Nicholson A."/>
            <person name="Lan Y."/>
            <person name="Xia Q."/>
        </authorList>
    </citation>
    <scope>NUCLEOTIDE SEQUENCE</scope>
</reference>
<reference evidence="1" key="1">
    <citation type="journal article" date="2014" name="Genome Biol. Evol.">
        <title>Comparative genomic analysis of malaria mosquito vector-associated novel pathogen Elizabethkingia anophelis.</title>
        <authorList>
            <person name="Teo J."/>
            <person name="Tan S.Y."/>
            <person name="Liu Y."/>
            <person name="Tay M."/>
            <person name="Ding Y."/>
            <person name="Li Y."/>
            <person name="Kjelleberg S."/>
            <person name="Givskov M."/>
            <person name="Lin R.T."/>
            <person name="Yang L."/>
        </authorList>
    </citation>
    <scope>NUCLEOTIDE SEQUENCE</scope>
</reference>
<protein>
    <submittedName>
        <fullName evidence="1">Uncharacterized protein</fullName>
    </submittedName>
</protein>
<accession>A0A455ZE51</accession>
<reference evidence="1" key="3">
    <citation type="journal article" date="2016" name="Genome Announc.">
        <title>Complete Genome Sequences of Four Strains from the 2015-2016 Elizabethkingia anophelis Outbreak.</title>
        <authorList>
            <person name="Nicholson A.C."/>
            <person name="Whitney A.M."/>
            <person name="Emery B.D."/>
            <person name="Bell M.E."/>
            <person name="Gartin J.T."/>
            <person name="Humrighouse B.W."/>
            <person name="Loparev V.N."/>
            <person name="Batra D."/>
            <person name="Sheth M."/>
            <person name="Rowe L.A."/>
            <person name="Juieng P."/>
            <person name="Knipe K."/>
            <person name="Gulvik C."/>
            <person name="McQuiston J.R."/>
        </authorList>
    </citation>
    <scope>NUCLEOTIDE SEQUENCE</scope>
</reference>
<proteinExistence type="predicted"/>
<reference evidence="1" key="2">
    <citation type="journal article" date="2014" name="PLoS ONE">
        <title>Insights from the genome annotation of Elizabethkingia anophelis from the malaria vector Anopheles gambiae.</title>
        <authorList>
            <person name="Kukutla P."/>
            <person name="Lindberg B.G."/>
            <person name="Pei D."/>
            <person name="Rayl M."/>
            <person name="Yu W."/>
            <person name="Steritz M."/>
            <person name="Faye I."/>
            <person name="Xu J."/>
        </authorList>
    </citation>
    <scope>NUCLEOTIDE SEQUENCE</scope>
</reference>
<name>A0A455ZE51_9FLAO</name>
<dbReference type="EMBL" id="BK010600">
    <property type="protein sequence ID" value="DAC75117.1"/>
    <property type="molecule type" value="Genomic_DNA"/>
</dbReference>
<gene>
    <name evidence="1" type="primary">ICEEaII(6)_F3201_55809_55976</name>
</gene>
<organism evidence="1">
    <name type="scientific">Elizabethkingia anophelis</name>
    <dbReference type="NCBI Taxonomy" id="1117645"/>
    <lineage>
        <taxon>Bacteria</taxon>
        <taxon>Pseudomonadati</taxon>
        <taxon>Bacteroidota</taxon>
        <taxon>Flavobacteriia</taxon>
        <taxon>Flavobacteriales</taxon>
        <taxon>Weeksellaceae</taxon>
        <taxon>Elizabethkingia</taxon>
    </lineage>
</organism>
<dbReference type="AlphaFoldDB" id="A0A455ZE51"/>
<sequence length="55" mass="6503">MEIEFNTLFNLLPLESIIKIIAGCVKLEGKLTAEKKEYYKFLEKSIYNKYKKLKS</sequence>
<reference evidence="1" key="7">
    <citation type="journal article" date="2017" name="Sci. Rep.">
        <title>Genomic features, phylogenetic relationships, and comparative genomics of Elizabethkingia anophelis strain EM361-97 isolated in Taiwan.</title>
        <authorList>
            <person name="Lin J.N."/>
            <person name="Lai C.H."/>
            <person name="Yang C.H."/>
            <person name="Huang Y.H."/>
            <person name="Lin H.H."/>
        </authorList>
    </citation>
    <scope>NUCLEOTIDE SEQUENCE</scope>
</reference>
<reference evidence="1" key="5">
    <citation type="journal article" date="2017" name="Genome Announc.">
        <title>Complete Circularized Genome Sequences of Four Strains of Elizabethkingia anophelis, Including Two Novel Strains Isolated from Wild-Caught Anopheles sinensis.</title>
        <authorList>
            <person name="Pei D."/>
            <person name="Nicholson A.C."/>
            <person name="Jiang J."/>
            <person name="Chen H."/>
            <person name="Whitney A.M."/>
            <person name="Villarma A."/>
            <person name="Bell M."/>
            <person name="Humrighouse B."/>
            <person name="Rowe L.A."/>
            <person name="Sheth M."/>
            <person name="Batra D."/>
            <person name="Juieng P."/>
            <person name="Loparev V.N."/>
            <person name="McQuiston J.R."/>
            <person name="Lan Y."/>
            <person name="Ma Y."/>
            <person name="Xu J."/>
        </authorList>
    </citation>
    <scope>NUCLEOTIDE SEQUENCE</scope>
</reference>
<evidence type="ECO:0000313" key="1">
    <source>
        <dbReference type="EMBL" id="DAC75117.1"/>
    </source>
</evidence>